<accession>A0A3A0VU05</accession>
<dbReference type="AlphaFoldDB" id="A0A3A0VU05"/>
<organism evidence="1 2">
    <name type="scientific">Staphylococcus gallinarum</name>
    <dbReference type="NCBI Taxonomy" id="1293"/>
    <lineage>
        <taxon>Bacteria</taxon>
        <taxon>Bacillati</taxon>
        <taxon>Bacillota</taxon>
        <taxon>Bacilli</taxon>
        <taxon>Bacillales</taxon>
        <taxon>Staphylococcaceae</taxon>
        <taxon>Staphylococcus</taxon>
    </lineage>
</organism>
<comment type="caution">
    <text evidence="1">The sequence shown here is derived from an EMBL/GenBank/DDBJ whole genome shotgun (WGS) entry which is preliminary data.</text>
</comment>
<protein>
    <submittedName>
        <fullName evidence="1">Uncharacterized protein</fullName>
    </submittedName>
</protein>
<sequence length="76" mass="9267">MFKLAVKQSIYGIYFENKQKIIKDYNWEYFISQINQKYTDQEAPKIYSQGKIDVKLIFGFMKTIFVFYSYITSRHK</sequence>
<evidence type="ECO:0000313" key="2">
    <source>
        <dbReference type="Proteomes" id="UP000265541"/>
    </source>
</evidence>
<gene>
    <name evidence="1" type="ORF">BUZ14_12685</name>
</gene>
<dbReference type="EMBL" id="QYJN01000008">
    <property type="protein sequence ID" value="RIP32782.1"/>
    <property type="molecule type" value="Genomic_DNA"/>
</dbReference>
<name>A0A3A0VU05_STAGA</name>
<proteinExistence type="predicted"/>
<evidence type="ECO:0000313" key="1">
    <source>
        <dbReference type="EMBL" id="RIP32782.1"/>
    </source>
</evidence>
<dbReference type="Proteomes" id="UP000265541">
    <property type="component" value="Unassembled WGS sequence"/>
</dbReference>
<reference evidence="1 2" key="1">
    <citation type="journal article" date="2016" name="Front. Microbiol.">
        <title>Comprehensive Phylogenetic Analysis of Bovine Non-aureus Staphylococci Species Based on Whole-Genome Sequencing.</title>
        <authorList>
            <person name="Naushad S."/>
            <person name="Barkema H.W."/>
            <person name="Luby C."/>
            <person name="Condas L.A."/>
            <person name="Nobrega D.B."/>
            <person name="Carson D.A."/>
            <person name="De Buck J."/>
        </authorList>
    </citation>
    <scope>NUCLEOTIDE SEQUENCE [LARGE SCALE GENOMIC DNA]</scope>
    <source>
        <strain evidence="1 2">SNUC 4781</strain>
    </source>
</reference>